<evidence type="ECO:0000256" key="1">
    <source>
        <dbReference type="ARBA" id="ARBA00004141"/>
    </source>
</evidence>
<dbReference type="AlphaFoldDB" id="A0A6A6L7D2"/>
<dbReference type="PANTHER" id="PTHR22950">
    <property type="entry name" value="AMINO ACID TRANSPORTER"/>
    <property type="match status" value="1"/>
</dbReference>
<dbReference type="PANTHER" id="PTHR22950:SF289">
    <property type="entry name" value="AMINO ACID TRANSPORTER AVT6C-LIKE"/>
    <property type="match status" value="1"/>
</dbReference>
<dbReference type="InterPro" id="IPR013057">
    <property type="entry name" value="AA_transpt_TM"/>
</dbReference>
<reference evidence="9 10" key="1">
    <citation type="journal article" date="2020" name="Mol. Plant">
        <title>The Chromosome-Based Rubber Tree Genome Provides New Insights into Spurge Genome Evolution and Rubber Biosynthesis.</title>
        <authorList>
            <person name="Liu J."/>
            <person name="Shi C."/>
            <person name="Shi C.C."/>
            <person name="Li W."/>
            <person name="Zhang Q.J."/>
            <person name="Zhang Y."/>
            <person name="Li K."/>
            <person name="Lu H.F."/>
            <person name="Shi C."/>
            <person name="Zhu S.T."/>
            <person name="Xiao Z.Y."/>
            <person name="Nan H."/>
            <person name="Yue Y."/>
            <person name="Zhu X.G."/>
            <person name="Wu Y."/>
            <person name="Hong X.N."/>
            <person name="Fan G.Y."/>
            <person name="Tong Y."/>
            <person name="Zhang D."/>
            <person name="Mao C.L."/>
            <person name="Liu Y.L."/>
            <person name="Hao S.J."/>
            <person name="Liu W.Q."/>
            <person name="Lv M.Q."/>
            <person name="Zhang H.B."/>
            <person name="Liu Y."/>
            <person name="Hu-Tang G.R."/>
            <person name="Wang J.P."/>
            <person name="Wang J.H."/>
            <person name="Sun Y.H."/>
            <person name="Ni S.B."/>
            <person name="Chen W.B."/>
            <person name="Zhang X.C."/>
            <person name="Jiao Y.N."/>
            <person name="Eichler E.E."/>
            <person name="Li G.H."/>
            <person name="Liu X."/>
            <person name="Gao L.Z."/>
        </authorList>
    </citation>
    <scope>NUCLEOTIDE SEQUENCE [LARGE SCALE GENOMIC DNA]</scope>
    <source>
        <strain evidence="10">cv. GT1</strain>
        <tissue evidence="9">Leaf</tissue>
    </source>
</reference>
<evidence type="ECO:0000313" key="10">
    <source>
        <dbReference type="Proteomes" id="UP000467840"/>
    </source>
</evidence>
<sequence length="106" mass="11932">MTVYAMWQGKTQKLRLFPDFANQASLFDLFTTIPVFVTGLGFHVNVHPMRSELGKPYDMNSAARISLIIGIAIYFAIGFFGYLLFGDSIMPDILVNFDRNSDTPTD</sequence>
<protein>
    <recommendedName>
        <fullName evidence="8">Amino acid transporter transmembrane domain-containing protein</fullName>
    </recommendedName>
</protein>
<evidence type="ECO:0000256" key="7">
    <source>
        <dbReference type="SAM" id="Phobius"/>
    </source>
</evidence>
<gene>
    <name evidence="9" type="ORF">GH714_037517</name>
</gene>
<keyword evidence="2" id="KW-0813">Transport</keyword>
<dbReference type="Proteomes" id="UP000467840">
    <property type="component" value="Chromosome 7"/>
</dbReference>
<name>A0A6A6L7D2_HEVBR</name>
<keyword evidence="3 7" id="KW-0812">Transmembrane</keyword>
<feature type="transmembrane region" description="Helical" evidence="7">
    <location>
        <begin position="65"/>
        <end position="85"/>
    </location>
</feature>
<proteinExistence type="predicted"/>
<keyword evidence="4" id="KW-0029">Amino-acid transport</keyword>
<dbReference type="EMBL" id="JAAGAX010000013">
    <property type="protein sequence ID" value="KAF2296355.1"/>
    <property type="molecule type" value="Genomic_DNA"/>
</dbReference>
<evidence type="ECO:0000256" key="2">
    <source>
        <dbReference type="ARBA" id="ARBA00022448"/>
    </source>
</evidence>
<keyword evidence="5 7" id="KW-1133">Transmembrane helix</keyword>
<feature type="domain" description="Amino acid transporter transmembrane" evidence="8">
    <location>
        <begin position="16"/>
        <end position="100"/>
    </location>
</feature>
<comment type="caution">
    <text evidence="9">The sequence shown here is derived from an EMBL/GenBank/DDBJ whole genome shotgun (WGS) entry which is preliminary data.</text>
</comment>
<comment type="subcellular location">
    <subcellularLocation>
        <location evidence="1">Membrane</location>
        <topology evidence="1">Multi-pass membrane protein</topology>
    </subcellularLocation>
</comment>
<evidence type="ECO:0000256" key="5">
    <source>
        <dbReference type="ARBA" id="ARBA00022989"/>
    </source>
</evidence>
<dbReference type="GO" id="GO:0031090">
    <property type="term" value="C:organelle membrane"/>
    <property type="evidence" value="ECO:0007669"/>
    <property type="project" value="UniProtKB-ARBA"/>
</dbReference>
<feature type="transmembrane region" description="Helical" evidence="7">
    <location>
        <begin position="20"/>
        <end position="44"/>
    </location>
</feature>
<evidence type="ECO:0000256" key="6">
    <source>
        <dbReference type="ARBA" id="ARBA00023136"/>
    </source>
</evidence>
<evidence type="ECO:0000256" key="4">
    <source>
        <dbReference type="ARBA" id="ARBA00022970"/>
    </source>
</evidence>
<evidence type="ECO:0000256" key="3">
    <source>
        <dbReference type="ARBA" id="ARBA00022692"/>
    </source>
</evidence>
<keyword evidence="6 7" id="KW-0472">Membrane</keyword>
<evidence type="ECO:0000313" key="9">
    <source>
        <dbReference type="EMBL" id="KAF2296355.1"/>
    </source>
</evidence>
<accession>A0A6A6L7D2</accession>
<keyword evidence="10" id="KW-1185">Reference proteome</keyword>
<evidence type="ECO:0000259" key="8">
    <source>
        <dbReference type="Pfam" id="PF01490"/>
    </source>
</evidence>
<dbReference type="Pfam" id="PF01490">
    <property type="entry name" value="Aa_trans"/>
    <property type="match status" value="1"/>
</dbReference>
<dbReference type="GO" id="GO:0015179">
    <property type="term" value="F:L-amino acid transmembrane transporter activity"/>
    <property type="evidence" value="ECO:0007669"/>
    <property type="project" value="TreeGrafter"/>
</dbReference>
<organism evidence="9 10">
    <name type="scientific">Hevea brasiliensis</name>
    <name type="common">Para rubber tree</name>
    <name type="synonym">Siphonia brasiliensis</name>
    <dbReference type="NCBI Taxonomy" id="3981"/>
    <lineage>
        <taxon>Eukaryota</taxon>
        <taxon>Viridiplantae</taxon>
        <taxon>Streptophyta</taxon>
        <taxon>Embryophyta</taxon>
        <taxon>Tracheophyta</taxon>
        <taxon>Spermatophyta</taxon>
        <taxon>Magnoliopsida</taxon>
        <taxon>eudicotyledons</taxon>
        <taxon>Gunneridae</taxon>
        <taxon>Pentapetalae</taxon>
        <taxon>rosids</taxon>
        <taxon>fabids</taxon>
        <taxon>Malpighiales</taxon>
        <taxon>Euphorbiaceae</taxon>
        <taxon>Crotonoideae</taxon>
        <taxon>Micrandreae</taxon>
        <taxon>Hevea</taxon>
    </lineage>
</organism>